<evidence type="ECO:0000256" key="5">
    <source>
        <dbReference type="ARBA" id="ARBA00022691"/>
    </source>
</evidence>
<evidence type="ECO:0000256" key="2">
    <source>
        <dbReference type="ARBA" id="ARBA00005063"/>
    </source>
</evidence>
<comment type="subunit">
    <text evidence="9">Homodimer.</text>
</comment>
<comment type="subcellular location">
    <subcellularLocation>
        <location evidence="9">Cytoplasm</location>
    </subcellularLocation>
</comment>
<dbReference type="PIRSF" id="PIRSF000521">
    <property type="entry name" value="Transaminase_4ab_Lys_Orn"/>
    <property type="match status" value="1"/>
</dbReference>
<comment type="similarity">
    <text evidence="9">Belongs to the class-III pyridoxal-phosphate-dependent aminotransferase family. BioA subfamily.</text>
</comment>
<dbReference type="AlphaFoldDB" id="A0A934VRS4"/>
<evidence type="ECO:0000256" key="9">
    <source>
        <dbReference type="HAMAP-Rule" id="MF_00834"/>
    </source>
</evidence>
<keyword evidence="3 9" id="KW-0032">Aminotransferase</keyword>
<feature type="binding site" evidence="9">
    <location>
        <position position="240"/>
    </location>
    <ligand>
        <name>pyridoxal 5'-phosphate</name>
        <dbReference type="ChEBI" id="CHEBI:597326"/>
    </ligand>
</feature>
<comment type="catalytic activity">
    <reaction evidence="8 9">
        <text>(8S)-8-amino-7-oxononanoate + S-adenosyl-L-methionine = S-adenosyl-4-methylsulfanyl-2-oxobutanoate + (7R,8S)-7,8-diammoniononanoate</text>
        <dbReference type="Rhea" id="RHEA:16861"/>
        <dbReference type="ChEBI" id="CHEBI:16490"/>
        <dbReference type="ChEBI" id="CHEBI:59789"/>
        <dbReference type="ChEBI" id="CHEBI:149468"/>
        <dbReference type="ChEBI" id="CHEBI:149469"/>
        <dbReference type="EC" id="2.6.1.62"/>
    </reaction>
</comment>
<dbReference type="SUPFAM" id="SSF53383">
    <property type="entry name" value="PLP-dependent transferases"/>
    <property type="match status" value="1"/>
</dbReference>
<dbReference type="Pfam" id="PF00202">
    <property type="entry name" value="Aminotran_3"/>
    <property type="match status" value="1"/>
</dbReference>
<evidence type="ECO:0000256" key="3">
    <source>
        <dbReference type="ARBA" id="ARBA00022576"/>
    </source>
</evidence>
<dbReference type="RefSeq" id="WP_200271750.1">
    <property type="nucleotide sequence ID" value="NZ_JAENIJ010000022.1"/>
</dbReference>
<comment type="function">
    <text evidence="9">Catalyzes the transfer of the alpha-amino group from S-adenosyl-L-methionine (SAM) to 7-keto-8-aminopelargonic acid (KAPA) to form 7,8-diaminopelargonic acid (DAPA). It is the only aminotransferase known to utilize SAM as an amino donor.</text>
</comment>
<evidence type="ECO:0000256" key="4">
    <source>
        <dbReference type="ARBA" id="ARBA00022679"/>
    </source>
</evidence>
<dbReference type="GO" id="GO:0005737">
    <property type="term" value="C:cytoplasm"/>
    <property type="evidence" value="ECO:0007669"/>
    <property type="project" value="UniProtKB-SubCell"/>
</dbReference>
<evidence type="ECO:0000256" key="1">
    <source>
        <dbReference type="ARBA" id="ARBA00001933"/>
    </source>
</evidence>
<keyword evidence="5 9" id="KW-0949">S-adenosyl-L-methionine</keyword>
<evidence type="ECO:0000256" key="8">
    <source>
        <dbReference type="ARBA" id="ARBA00048449"/>
    </source>
</evidence>
<feature type="binding site" evidence="9">
    <location>
        <position position="269"/>
    </location>
    <ligand>
        <name>substrate</name>
    </ligand>
</feature>
<evidence type="ECO:0000256" key="7">
    <source>
        <dbReference type="ARBA" id="ARBA00022898"/>
    </source>
</evidence>
<dbReference type="CDD" id="cd00610">
    <property type="entry name" value="OAT_like"/>
    <property type="match status" value="1"/>
</dbReference>
<dbReference type="InterPro" id="IPR005815">
    <property type="entry name" value="BioA"/>
</dbReference>
<dbReference type="Gene3D" id="3.90.1150.10">
    <property type="entry name" value="Aspartate Aminotransferase, domain 1"/>
    <property type="match status" value="1"/>
</dbReference>
<dbReference type="InterPro" id="IPR049704">
    <property type="entry name" value="Aminotrans_3_PPA_site"/>
</dbReference>
<accession>A0A934VRS4</accession>
<dbReference type="InterPro" id="IPR005814">
    <property type="entry name" value="Aminotrans_3"/>
</dbReference>
<comment type="caution">
    <text evidence="9">Lacks conserved residue(s) required for the propagation of feature annotation.</text>
</comment>
<keyword evidence="9" id="KW-0963">Cytoplasm</keyword>
<dbReference type="PROSITE" id="PS00600">
    <property type="entry name" value="AA_TRANSFER_CLASS_3"/>
    <property type="match status" value="1"/>
</dbReference>
<dbReference type="InterPro" id="IPR015422">
    <property type="entry name" value="PyrdxlP-dep_Trfase_small"/>
</dbReference>
<dbReference type="EC" id="2.6.1.62" evidence="9"/>
<protein>
    <recommendedName>
        <fullName evidence="9">Adenosylmethionine-8-amino-7-oxononanoate aminotransferase</fullName>
        <ecNumber evidence="9">2.6.1.62</ecNumber>
    </recommendedName>
    <alternativeName>
        <fullName evidence="9">7,8-diamino-pelargonic acid aminotransferase</fullName>
        <shortName evidence="9">DAPA AT</shortName>
        <shortName evidence="9">DAPA aminotransferase</shortName>
    </alternativeName>
    <alternativeName>
        <fullName evidence="9">7,8-diaminononanoate synthase</fullName>
        <shortName evidence="9">DANS</shortName>
    </alternativeName>
    <alternativeName>
        <fullName evidence="9">Diaminopelargonic acid synthase</fullName>
    </alternativeName>
</protein>
<dbReference type="GO" id="GO:0004015">
    <property type="term" value="F:adenosylmethionine-8-amino-7-oxononanoate transaminase activity"/>
    <property type="evidence" value="ECO:0007669"/>
    <property type="project" value="UniProtKB-UniRule"/>
</dbReference>
<dbReference type="Proteomes" id="UP000603141">
    <property type="component" value="Unassembled WGS sequence"/>
</dbReference>
<dbReference type="GO" id="GO:0009102">
    <property type="term" value="P:biotin biosynthetic process"/>
    <property type="evidence" value="ECO:0007669"/>
    <property type="project" value="UniProtKB-UniRule"/>
</dbReference>
<keyword evidence="7 9" id="KW-0663">Pyridoxal phosphate</keyword>
<dbReference type="NCBIfam" id="TIGR00508">
    <property type="entry name" value="bioA"/>
    <property type="match status" value="1"/>
</dbReference>
<feature type="binding site" evidence="9">
    <location>
        <begin position="120"/>
        <end position="121"/>
    </location>
    <ligand>
        <name>pyridoxal 5'-phosphate</name>
        <dbReference type="ChEBI" id="CHEBI:597326"/>
    </ligand>
</feature>
<feature type="binding site" evidence="9">
    <location>
        <position position="153"/>
    </location>
    <ligand>
        <name>substrate</name>
    </ligand>
</feature>
<dbReference type="FunFam" id="3.40.640.10:FF:000004">
    <property type="entry name" value="Acetylornithine aminotransferase"/>
    <property type="match status" value="1"/>
</dbReference>
<name>A0A934VRS4_9BACT</name>
<dbReference type="InterPro" id="IPR015421">
    <property type="entry name" value="PyrdxlP-dep_Trfase_major"/>
</dbReference>
<dbReference type="PANTHER" id="PTHR42684:SF17">
    <property type="entry name" value="ADENOSYLMETHIONINE-8-AMINO-7-OXONONANOATE AMINOTRANSFERASE"/>
    <property type="match status" value="1"/>
</dbReference>
<dbReference type="Gene3D" id="3.40.640.10">
    <property type="entry name" value="Type I PLP-dependent aspartate aminotransferase-like (Major domain)"/>
    <property type="match status" value="1"/>
</dbReference>
<feature type="binding site" evidence="9">
    <location>
        <begin position="303"/>
        <end position="304"/>
    </location>
    <ligand>
        <name>pyridoxal 5'-phosphate</name>
        <dbReference type="ChEBI" id="CHEBI:597326"/>
    </ligand>
</feature>
<gene>
    <name evidence="9 10" type="primary">bioA</name>
    <name evidence="10" type="ORF">JIN85_13925</name>
</gene>
<dbReference type="EMBL" id="JAENIJ010000022">
    <property type="protein sequence ID" value="MBK1883521.1"/>
    <property type="molecule type" value="Genomic_DNA"/>
</dbReference>
<keyword evidence="11" id="KW-1185">Reference proteome</keyword>
<comment type="cofactor">
    <cofactor evidence="1 9">
        <name>pyridoxal 5'-phosphate</name>
        <dbReference type="ChEBI" id="CHEBI:597326"/>
    </cofactor>
</comment>
<comment type="caution">
    <text evidence="10">The sequence shown here is derived from an EMBL/GenBank/DDBJ whole genome shotgun (WGS) entry which is preliminary data.</text>
</comment>
<keyword evidence="4 9" id="KW-0808">Transferase</keyword>
<comment type="pathway">
    <text evidence="2 9">Cofactor biosynthesis; biotin biosynthesis; 7,8-diaminononanoate from 8-amino-7-oxononanoate (SAM route): step 1/1.</text>
</comment>
<organism evidence="10 11">
    <name type="scientific">Luteolibacter pohnpeiensis</name>
    <dbReference type="NCBI Taxonomy" id="454153"/>
    <lineage>
        <taxon>Bacteria</taxon>
        <taxon>Pseudomonadati</taxon>
        <taxon>Verrucomicrobiota</taxon>
        <taxon>Verrucomicrobiia</taxon>
        <taxon>Verrucomicrobiales</taxon>
        <taxon>Verrucomicrobiaceae</taxon>
        <taxon>Luteolibacter</taxon>
    </lineage>
</organism>
<feature type="site" description="Participates in the substrate recognition with KAPA and in a stacking interaction with the adenine ring of SAM" evidence="9">
    <location>
        <position position="20"/>
    </location>
</feature>
<dbReference type="InterPro" id="IPR015424">
    <property type="entry name" value="PyrdxlP-dep_Trfase"/>
</dbReference>
<reference evidence="10" key="1">
    <citation type="submission" date="2021-01" db="EMBL/GenBank/DDBJ databases">
        <title>Modified the classification status of verrucomicrobia.</title>
        <authorList>
            <person name="Feng X."/>
        </authorList>
    </citation>
    <scope>NUCLEOTIDE SEQUENCE</scope>
    <source>
        <strain evidence="10">KCTC 22041</strain>
    </source>
</reference>
<proteinExistence type="inferred from homology"/>
<feature type="modified residue" description="N6-(pyridoxal phosphate)lysine" evidence="9">
    <location>
        <position position="269"/>
    </location>
</feature>
<evidence type="ECO:0000256" key="6">
    <source>
        <dbReference type="ARBA" id="ARBA00022756"/>
    </source>
</evidence>
<keyword evidence="6 9" id="KW-0093">Biotin biosynthesis</keyword>
<feature type="binding site" evidence="9">
    <location>
        <position position="302"/>
    </location>
    <ligand>
        <name>substrate</name>
    </ligand>
</feature>
<dbReference type="PANTHER" id="PTHR42684">
    <property type="entry name" value="ADENOSYLMETHIONINE-8-AMINO-7-OXONONANOATE AMINOTRANSFERASE"/>
    <property type="match status" value="1"/>
</dbReference>
<dbReference type="GO" id="GO:0030170">
    <property type="term" value="F:pyridoxal phosphate binding"/>
    <property type="evidence" value="ECO:0007669"/>
    <property type="project" value="UniProtKB-UniRule"/>
</dbReference>
<evidence type="ECO:0000313" key="11">
    <source>
        <dbReference type="Proteomes" id="UP000603141"/>
    </source>
</evidence>
<sequence length="424" mass="47031">MRQETRRCLELDRAHCWHPFTPQDDWCSTDFEPIAIARGQGVWLFDTENRRYFDGNSSIWTNIHGHAHPHITAAIQRQAETICHSSFLGYTHPLAAELAEKLTRLLPGQPMERVFFSDNGSTAIEVALKMALQYRQQTGEPERNGFIAFVNGYHGDTLGAASIGGVSRFFDRFRGPGHPLHQISSIEDLHQLPEEIVRSTAGLVIEPLIQGVNQMRPWPPGTLAELRRWSTANGIHLILDEVMTGFGRTGKMFACQHENVVPDFLCLAKGLTGGYLPLAATLTTQEIYDAFRGPAENAFYYGHSYTANPLGCAAALASLEVFESEKTLEMLQPKLATFSSRLEALGNQSPQIKEIRQVGLIAGIELHSHPTRSGKSVCQLAMKHGLSTRPILDTIVIMPPLCTTESELDFVFEALQSSLNESGH</sequence>
<dbReference type="HAMAP" id="MF_00834">
    <property type="entry name" value="BioA"/>
    <property type="match status" value="1"/>
</dbReference>
<feature type="binding site" evidence="9">
    <location>
        <position position="389"/>
    </location>
    <ligand>
        <name>substrate</name>
    </ligand>
</feature>
<evidence type="ECO:0000313" key="10">
    <source>
        <dbReference type="EMBL" id="MBK1883521.1"/>
    </source>
</evidence>